<organism evidence="10 11">
    <name type="scientific">Junco hyemalis</name>
    <name type="common">Dark-eyed junco</name>
    <dbReference type="NCBI Taxonomy" id="40217"/>
    <lineage>
        <taxon>Eukaryota</taxon>
        <taxon>Metazoa</taxon>
        <taxon>Chordata</taxon>
        <taxon>Craniata</taxon>
        <taxon>Vertebrata</taxon>
        <taxon>Euteleostomi</taxon>
        <taxon>Archelosauria</taxon>
        <taxon>Archosauria</taxon>
        <taxon>Dinosauria</taxon>
        <taxon>Saurischia</taxon>
        <taxon>Theropoda</taxon>
        <taxon>Coelurosauria</taxon>
        <taxon>Aves</taxon>
        <taxon>Neognathae</taxon>
        <taxon>Neoaves</taxon>
        <taxon>Telluraves</taxon>
        <taxon>Australaves</taxon>
        <taxon>Passeriformes</taxon>
        <taxon>Passerellidae</taxon>
        <taxon>Junco</taxon>
    </lineage>
</organism>
<dbReference type="EC" id="3.2.1.169" evidence="6"/>
<evidence type="ECO:0000256" key="8">
    <source>
        <dbReference type="SAM" id="MobiDB-lite"/>
    </source>
</evidence>
<evidence type="ECO:0000313" key="10">
    <source>
        <dbReference type="Ensembl" id="ENSJHYP00000001923.1"/>
    </source>
</evidence>
<dbReference type="Gene3D" id="3.20.20.80">
    <property type="entry name" value="Glycosidases"/>
    <property type="match status" value="1"/>
</dbReference>
<feature type="compositionally biased region" description="Basic and acidic residues" evidence="8">
    <location>
        <begin position="494"/>
        <end position="506"/>
    </location>
</feature>
<evidence type="ECO:0000259" key="9">
    <source>
        <dbReference type="PROSITE" id="PS52009"/>
    </source>
</evidence>
<keyword evidence="11" id="KW-1185">Reference proteome</keyword>
<dbReference type="PANTHER" id="PTHR13170">
    <property type="entry name" value="O-GLCNACASE"/>
    <property type="match status" value="1"/>
</dbReference>
<protein>
    <recommendedName>
        <fullName evidence="6">protein O-GlcNAcase</fullName>
        <ecNumber evidence="6">3.2.1.169</ecNumber>
    </recommendedName>
    <alternativeName>
        <fullName evidence="3">Beta-N-acetylhexosaminidase</fullName>
    </alternativeName>
    <alternativeName>
        <fullName evidence="7">Beta-hexosaminidase</fullName>
    </alternativeName>
</protein>
<reference evidence="10" key="1">
    <citation type="submission" date="2025-08" db="UniProtKB">
        <authorList>
            <consortium name="Ensembl"/>
        </authorList>
    </citation>
    <scope>IDENTIFICATION</scope>
</reference>
<keyword evidence="1" id="KW-0378">Hydrolase</keyword>
<keyword evidence="2" id="KW-0326">Glycosidase</keyword>
<dbReference type="InterPro" id="IPR017853">
    <property type="entry name" value="GH"/>
</dbReference>
<dbReference type="SUPFAM" id="SSF55729">
    <property type="entry name" value="Acyl-CoA N-acyltransferases (Nat)"/>
    <property type="match status" value="1"/>
</dbReference>
<dbReference type="FunFam" id="3.20.20.80:FF:000009">
    <property type="entry name" value="O-GlcNAcase BT_4395"/>
    <property type="match status" value="1"/>
</dbReference>
<feature type="domain" description="GH84" evidence="9">
    <location>
        <begin position="56"/>
        <end position="332"/>
    </location>
</feature>
<feature type="compositionally biased region" description="Low complexity" evidence="8">
    <location>
        <begin position="19"/>
        <end position="40"/>
    </location>
</feature>
<feature type="compositionally biased region" description="Basic and acidic residues" evidence="8">
    <location>
        <begin position="448"/>
        <end position="457"/>
    </location>
</feature>
<evidence type="ECO:0000256" key="2">
    <source>
        <dbReference type="ARBA" id="ARBA00023295"/>
    </source>
</evidence>
<dbReference type="InterPro" id="IPR016181">
    <property type="entry name" value="Acyl_CoA_acyltransferase"/>
</dbReference>
<dbReference type="Gene3D" id="3.40.630.30">
    <property type="match status" value="1"/>
</dbReference>
<reference evidence="10" key="2">
    <citation type="submission" date="2025-09" db="UniProtKB">
        <authorList>
            <consortium name="Ensembl"/>
        </authorList>
    </citation>
    <scope>IDENTIFICATION</scope>
</reference>
<evidence type="ECO:0000256" key="7">
    <source>
        <dbReference type="ARBA" id="ARBA00076634"/>
    </source>
</evidence>
<dbReference type="GO" id="GO:0009100">
    <property type="term" value="P:glycoprotein metabolic process"/>
    <property type="evidence" value="ECO:0007669"/>
    <property type="project" value="TreeGrafter"/>
</dbReference>
<dbReference type="AlphaFoldDB" id="A0A8C5IGR5"/>
<feature type="region of interest" description="Disordered" evidence="8">
    <location>
        <begin position="1"/>
        <end position="51"/>
    </location>
</feature>
<dbReference type="SUPFAM" id="SSF51445">
    <property type="entry name" value="(Trans)glycosidases"/>
    <property type="match status" value="1"/>
</dbReference>
<dbReference type="FunFam" id="3.40.630.30:FF:000023">
    <property type="entry name" value="protein O-GlcNAcase"/>
    <property type="match status" value="1"/>
</dbReference>
<dbReference type="Gene3D" id="1.20.58.240">
    <property type="entry name" value="STAT, domain 1"/>
    <property type="match status" value="1"/>
</dbReference>
<evidence type="ECO:0000256" key="1">
    <source>
        <dbReference type="ARBA" id="ARBA00022801"/>
    </source>
</evidence>
<dbReference type="InterPro" id="IPR011496">
    <property type="entry name" value="O-GlcNAcase_cat"/>
</dbReference>
<accession>A0A8C5IGR5</accession>
<feature type="region of interest" description="Disordered" evidence="8">
    <location>
        <begin position="494"/>
        <end position="517"/>
    </location>
</feature>
<sequence length="824" mass="92134">MVQKEGQAALEEPQGSPNPAGVPGAPLEPPGAAAGPVPGGEETDTETETALGSRRFLCGVVEGFYGRPWVMEQRKELFRRLQKWGLNTYLYAPKDDYKHRMFWREMYSVEEAEQLMTLISAAREHEIEFIYAISPGLDITFSNPKEVSTLKRKLDQVSQFGCRSFALLFDDIDHNMCAADKEVFSSFAHAQVSITNEIYQYLGEPDTFLFCPTEYCGTFCYPNVAQSPYLRTVGEKLLPGIEVLWTGPKVVSKDIPVESIEEVSKIIRRAPVIWDNIHANDYDQKRLFLGPYKGRSTELIPRLKGVLTNPNCEFEANYVAIHTLATWYKSNMNGVRKDVVMTDTEDSTVSIQIKLENEGSDEDIETDVLYSPQMALKLALTEWLQEFGVPQQYSSRQVAHSGAKTSVGDVGPLVAPSSLNAATVVTTVYQEPIMSQGAALSGDSPALAKEEEKKQSDEEPMDMVVEKQDDADKNANQILTDIAEAKMAEELKPMDTDKESIVESKSPEMSMQEDSGSDIAPMQTDEQINKEHFVPGPNEKPLYAVEPVTLEDLQLLADLFYLPYEHGPKGAQMLREFQWLRANSSVVSVNCKGKDAEKRLLPIDGANDLFFQPPPLTPTSKVYTIRPYFPKDEASVYKICREMYADGADQPFHSLPDLIGDKLVGGLLTLSLDYCFVLEDEDGICGYALGTVDVTPFIKKCKMSWIPFMQEKYTKPNSDKELSEAEKIMLSFHEEQEVLPESFLANFPSLIKIDIHKKVTDPSVAKSMMACLLSSLKANGSRGAFCEVRPDDKRILEFYSKLGCFEIAKMEGFPKDVVILGRSL</sequence>
<evidence type="ECO:0000256" key="6">
    <source>
        <dbReference type="ARBA" id="ARBA00066938"/>
    </source>
</evidence>
<feature type="region of interest" description="Disordered" evidence="8">
    <location>
        <begin position="436"/>
        <end position="461"/>
    </location>
</feature>
<comment type="catalytic activity">
    <reaction evidence="4">
        <text>3-O-(N-acetyl-beta-D-glucosaminyl)-L-seryl-[protein] + H2O = N-acetyl-D-glucosamine + L-seryl-[protein]</text>
        <dbReference type="Rhea" id="RHEA:48876"/>
        <dbReference type="Rhea" id="RHEA-COMP:9863"/>
        <dbReference type="Rhea" id="RHEA-COMP:12251"/>
        <dbReference type="ChEBI" id="CHEBI:15377"/>
        <dbReference type="ChEBI" id="CHEBI:29999"/>
        <dbReference type="ChEBI" id="CHEBI:90838"/>
        <dbReference type="ChEBI" id="CHEBI:506227"/>
        <dbReference type="EC" id="3.2.1.169"/>
    </reaction>
</comment>
<dbReference type="Pfam" id="PF07555">
    <property type="entry name" value="NAGidase"/>
    <property type="match status" value="1"/>
</dbReference>
<evidence type="ECO:0000256" key="5">
    <source>
        <dbReference type="ARBA" id="ARBA00052136"/>
    </source>
</evidence>
<dbReference type="PANTHER" id="PTHR13170:SF16">
    <property type="entry name" value="PROTEIN O-GLCNACASE"/>
    <property type="match status" value="1"/>
</dbReference>
<dbReference type="Proteomes" id="UP000694408">
    <property type="component" value="Unplaced"/>
</dbReference>
<evidence type="ECO:0000313" key="11">
    <source>
        <dbReference type="Proteomes" id="UP000694408"/>
    </source>
</evidence>
<dbReference type="PROSITE" id="PS52009">
    <property type="entry name" value="GH84"/>
    <property type="match status" value="1"/>
</dbReference>
<evidence type="ECO:0000256" key="3">
    <source>
        <dbReference type="ARBA" id="ARBA00030512"/>
    </source>
</evidence>
<name>A0A8C5IGR5_JUNHY</name>
<proteinExistence type="predicted"/>
<dbReference type="InterPro" id="IPR051822">
    <property type="entry name" value="Glycosyl_Hydrolase_84"/>
</dbReference>
<comment type="catalytic activity">
    <reaction evidence="5">
        <text>3-O-(N-acetyl-beta-D-glucosaminyl)-L-threonyl-[protein] + H2O = L-threonyl-[protein] + N-acetyl-D-glucosamine</text>
        <dbReference type="Rhea" id="RHEA:48892"/>
        <dbReference type="Rhea" id="RHEA-COMP:11060"/>
        <dbReference type="Rhea" id="RHEA-COMP:12252"/>
        <dbReference type="ChEBI" id="CHEBI:15377"/>
        <dbReference type="ChEBI" id="CHEBI:30013"/>
        <dbReference type="ChEBI" id="CHEBI:90840"/>
        <dbReference type="ChEBI" id="CHEBI:506227"/>
        <dbReference type="EC" id="3.2.1.169"/>
    </reaction>
</comment>
<dbReference type="GO" id="GO:0016231">
    <property type="term" value="F:beta-N-acetylglucosaminidase activity"/>
    <property type="evidence" value="ECO:0007669"/>
    <property type="project" value="TreeGrafter"/>
</dbReference>
<evidence type="ECO:0000256" key="4">
    <source>
        <dbReference type="ARBA" id="ARBA00050933"/>
    </source>
</evidence>
<dbReference type="Ensembl" id="ENSJHYT00000002379.1">
    <property type="protein sequence ID" value="ENSJHYP00000001923.1"/>
    <property type="gene ID" value="ENSJHYG00000001637.1"/>
</dbReference>
<dbReference type="GO" id="GO:0102571">
    <property type="term" value="F:[protein]-3-O-(N-acetyl-D-glucosaminyl)-L-serine/L-threonine O-N-acetyl-alpha-D-glucosaminase activity"/>
    <property type="evidence" value="ECO:0007669"/>
    <property type="project" value="UniProtKB-EC"/>
</dbReference>